<dbReference type="InterPro" id="IPR055354">
    <property type="entry name" value="DUF7507"/>
</dbReference>
<reference evidence="5" key="1">
    <citation type="journal article" date="2019" name="Int. J. Syst. Evol. Microbiol.">
        <title>The Global Catalogue of Microorganisms (GCM) 10K type strain sequencing project: providing services to taxonomists for standard genome sequencing and annotation.</title>
        <authorList>
            <consortium name="The Broad Institute Genomics Platform"/>
            <consortium name="The Broad Institute Genome Sequencing Center for Infectious Disease"/>
            <person name="Wu L."/>
            <person name="Ma J."/>
        </authorList>
    </citation>
    <scope>NUCLEOTIDE SEQUENCE [LARGE SCALE GENOMIC DNA]</scope>
    <source>
        <strain evidence="5">NBRC 108894</strain>
    </source>
</reference>
<dbReference type="NCBIfam" id="TIGR01451">
    <property type="entry name" value="B_ant_repeat"/>
    <property type="match status" value="2"/>
</dbReference>
<dbReference type="PANTHER" id="PTHR34819:SF3">
    <property type="entry name" value="CELL SURFACE PROTEIN"/>
    <property type="match status" value="1"/>
</dbReference>
<dbReference type="PANTHER" id="PTHR34819">
    <property type="entry name" value="LARGE CYSTEINE-RICH PERIPLASMIC PROTEIN OMCB"/>
    <property type="match status" value="1"/>
</dbReference>
<evidence type="ECO:0000313" key="5">
    <source>
        <dbReference type="Proteomes" id="UP001157034"/>
    </source>
</evidence>
<dbReference type="InterPro" id="IPR047589">
    <property type="entry name" value="DUF11_rpt"/>
</dbReference>
<dbReference type="EMBL" id="BSVB01000001">
    <property type="protein sequence ID" value="GMA96090.1"/>
    <property type="molecule type" value="Genomic_DNA"/>
</dbReference>
<feature type="region of interest" description="Disordered" evidence="1">
    <location>
        <begin position="505"/>
        <end position="528"/>
    </location>
</feature>
<accession>A0ABQ6K645</accession>
<feature type="domain" description="DUF7507" evidence="3">
    <location>
        <begin position="189"/>
        <end position="291"/>
    </location>
</feature>
<dbReference type="InterPro" id="IPR051172">
    <property type="entry name" value="Chlamydia_OmcB"/>
</dbReference>
<proteinExistence type="predicted"/>
<keyword evidence="2" id="KW-1133">Transmembrane helix</keyword>
<keyword evidence="2" id="KW-0472">Membrane</keyword>
<evidence type="ECO:0000313" key="4">
    <source>
        <dbReference type="EMBL" id="GMA96090.1"/>
    </source>
</evidence>
<dbReference type="Proteomes" id="UP001157034">
    <property type="component" value="Unassembled WGS sequence"/>
</dbReference>
<gene>
    <name evidence="4" type="ORF">GCM10025881_29140</name>
</gene>
<keyword evidence="5" id="KW-1185">Reference proteome</keyword>
<feature type="domain" description="DUF7507" evidence="3">
    <location>
        <begin position="305"/>
        <end position="407"/>
    </location>
</feature>
<feature type="transmembrane region" description="Helical" evidence="2">
    <location>
        <begin position="666"/>
        <end position="687"/>
    </location>
</feature>
<dbReference type="Pfam" id="PF24346">
    <property type="entry name" value="DUF7507"/>
    <property type="match status" value="4"/>
</dbReference>
<sequence length="692" mass="68986">MQGNLDADPVTGGGVGNVSPDGGTAAYKVTFTNTGETNLLDPVMYDLLPAVGDTNTTSTAARGSEFGVTLTHVGPVPAGVTVSYSQATDPCRPEVLPNAGNAGCVDDWSTTPPASLASVTALRFAYDGTVSVADADGINSFAIPYTVSTPADIAGKTAWNTVGTTATPGLDQPALTAAESSRTGLKAQAGLQLVKVASPTTVDTVGQTVTYTFTVTNGTAIPLSGITVQDTQAAPAGALTSGPTCPSPTLAPGASEDCTATYVVTQKDLDKGSITDAATASGTPTSGSPLVSAPATATVTATQTAAITMTKSASPTTVSRAGDTVSYSFVVVNIGNVTMHGVGIQEDAFTGAATPPTVSCPATPLAPTAQMTCSATYSVSQANIDDGTIGNTAHATALDPNDAEVASDPSSATVTATQSPALSLVKSADPPSAPAVDEVVHYHFVVTNTGNVTMSDIGIQEGVFTGHDPLTAPTCPATSLAPGAQLVCSTDYAVTQEDVDAGSLSNTATAFGTPPGSQTPVDSDPSTVSVPEPIDAVLTLKKTADVSTITRAGEPIVYTFTVTNDGNVTLFDAAIKEGAFTGTGHLSTPDCPSGASELLPGQVIVCTASYTVVDADLTGKALSNTATAAATLTGGDPVESDPSTVRIAEVLPAGPTAPLAATGLEIGWGFGDLALLGIAAGVLLLVLRRRRA</sequence>
<organism evidence="4 5">
    <name type="scientific">Pseudolysinimonas kribbensis</name>
    <dbReference type="NCBI Taxonomy" id="433641"/>
    <lineage>
        <taxon>Bacteria</taxon>
        <taxon>Bacillati</taxon>
        <taxon>Actinomycetota</taxon>
        <taxon>Actinomycetes</taxon>
        <taxon>Micrococcales</taxon>
        <taxon>Microbacteriaceae</taxon>
        <taxon>Pseudolysinimonas</taxon>
    </lineage>
</organism>
<feature type="region of interest" description="Disordered" evidence="1">
    <location>
        <begin position="275"/>
        <end position="294"/>
    </location>
</feature>
<feature type="domain" description="DUF7507" evidence="3">
    <location>
        <begin position="537"/>
        <end position="640"/>
    </location>
</feature>
<evidence type="ECO:0000256" key="1">
    <source>
        <dbReference type="SAM" id="MobiDB-lite"/>
    </source>
</evidence>
<protein>
    <recommendedName>
        <fullName evidence="3">DUF7507 domain-containing protein</fullName>
    </recommendedName>
</protein>
<keyword evidence="2" id="KW-0812">Transmembrane</keyword>
<evidence type="ECO:0000256" key="2">
    <source>
        <dbReference type="SAM" id="Phobius"/>
    </source>
</evidence>
<name>A0ABQ6K645_9MICO</name>
<evidence type="ECO:0000259" key="3">
    <source>
        <dbReference type="Pfam" id="PF24346"/>
    </source>
</evidence>
<feature type="domain" description="DUF7507" evidence="3">
    <location>
        <begin position="419"/>
        <end position="522"/>
    </location>
</feature>
<feature type="compositionally biased region" description="Polar residues" evidence="1">
    <location>
        <begin position="276"/>
        <end position="289"/>
    </location>
</feature>
<comment type="caution">
    <text evidence="4">The sequence shown here is derived from an EMBL/GenBank/DDBJ whole genome shotgun (WGS) entry which is preliminary data.</text>
</comment>